<gene>
    <name evidence="3" type="ORF">BT96DRAFT_920751</name>
</gene>
<dbReference type="EMBL" id="ML769481">
    <property type="protein sequence ID" value="KAE9398536.1"/>
    <property type="molecule type" value="Genomic_DNA"/>
</dbReference>
<keyword evidence="1" id="KW-0175">Coiled coil</keyword>
<dbReference type="InterPro" id="IPR027417">
    <property type="entry name" value="P-loop_NTPase"/>
</dbReference>
<feature type="domain" description="G" evidence="2">
    <location>
        <begin position="1"/>
        <end position="68"/>
    </location>
</feature>
<evidence type="ECO:0000313" key="3">
    <source>
        <dbReference type="EMBL" id="KAE9398536.1"/>
    </source>
</evidence>
<accession>A0A6A4HKC5</accession>
<dbReference type="Proteomes" id="UP000799118">
    <property type="component" value="Unassembled WGS sequence"/>
</dbReference>
<evidence type="ECO:0000313" key="4">
    <source>
        <dbReference type="Proteomes" id="UP000799118"/>
    </source>
</evidence>
<evidence type="ECO:0000259" key="2">
    <source>
        <dbReference type="Pfam" id="PF01926"/>
    </source>
</evidence>
<sequence>MGASGTGKTSFINAVTNSDLPVGLGLEPCTRKVQLSLPFEICGIRIQFVDTPGDEETDTLRLVSDFLAKMYEQRTNLAGVLYFQDLSSPRVGGISRRSMRIFYELCGDSAMSKVTIVTTGSSIMSSEEYEAELRENPKFFRAAIEGGARLVQYHGSVDGAKDIVSRLVEVAKERGVTLRIQEELLANYGGRQLKSEWIDIMRKHEDELEDIRATTLNGASEQVQLLAEALEGLQAQLASTLEEKDRLVEENVALKSGQTLSLRHGVILGAMLILAFWIL</sequence>
<dbReference type="GO" id="GO:0005525">
    <property type="term" value="F:GTP binding"/>
    <property type="evidence" value="ECO:0007669"/>
    <property type="project" value="InterPro"/>
</dbReference>
<reference evidence="3" key="1">
    <citation type="journal article" date="2019" name="Environ. Microbiol.">
        <title>Fungal ecological strategies reflected in gene transcription - a case study of two litter decomposers.</title>
        <authorList>
            <person name="Barbi F."/>
            <person name="Kohler A."/>
            <person name="Barry K."/>
            <person name="Baskaran P."/>
            <person name="Daum C."/>
            <person name="Fauchery L."/>
            <person name="Ihrmark K."/>
            <person name="Kuo A."/>
            <person name="LaButti K."/>
            <person name="Lipzen A."/>
            <person name="Morin E."/>
            <person name="Grigoriev I.V."/>
            <person name="Henrissat B."/>
            <person name="Lindahl B."/>
            <person name="Martin F."/>
        </authorList>
    </citation>
    <scope>NUCLEOTIDE SEQUENCE</scope>
    <source>
        <strain evidence="3">JB14</strain>
    </source>
</reference>
<dbReference type="Pfam" id="PF01926">
    <property type="entry name" value="MMR_HSR1"/>
    <property type="match status" value="1"/>
</dbReference>
<dbReference type="InterPro" id="IPR006073">
    <property type="entry name" value="GTP-bd"/>
</dbReference>
<dbReference type="Gene3D" id="3.40.50.300">
    <property type="entry name" value="P-loop containing nucleotide triphosphate hydrolases"/>
    <property type="match status" value="1"/>
</dbReference>
<dbReference type="OrthoDB" id="8954335at2759"/>
<name>A0A6A4HKC5_9AGAR</name>
<feature type="coiled-coil region" evidence="1">
    <location>
        <begin position="216"/>
        <end position="250"/>
    </location>
</feature>
<dbReference type="CDD" id="cd00882">
    <property type="entry name" value="Ras_like_GTPase"/>
    <property type="match status" value="1"/>
</dbReference>
<evidence type="ECO:0000256" key="1">
    <source>
        <dbReference type="SAM" id="Coils"/>
    </source>
</evidence>
<organism evidence="3 4">
    <name type="scientific">Gymnopus androsaceus JB14</name>
    <dbReference type="NCBI Taxonomy" id="1447944"/>
    <lineage>
        <taxon>Eukaryota</taxon>
        <taxon>Fungi</taxon>
        <taxon>Dikarya</taxon>
        <taxon>Basidiomycota</taxon>
        <taxon>Agaricomycotina</taxon>
        <taxon>Agaricomycetes</taxon>
        <taxon>Agaricomycetidae</taxon>
        <taxon>Agaricales</taxon>
        <taxon>Marasmiineae</taxon>
        <taxon>Omphalotaceae</taxon>
        <taxon>Gymnopus</taxon>
    </lineage>
</organism>
<protein>
    <recommendedName>
        <fullName evidence="2">G domain-containing protein</fullName>
    </recommendedName>
</protein>
<dbReference type="SUPFAM" id="SSF52540">
    <property type="entry name" value="P-loop containing nucleoside triphosphate hydrolases"/>
    <property type="match status" value="1"/>
</dbReference>
<keyword evidence="4" id="KW-1185">Reference proteome</keyword>
<dbReference type="AlphaFoldDB" id="A0A6A4HKC5"/>
<proteinExistence type="predicted"/>